<evidence type="ECO:0000256" key="3">
    <source>
        <dbReference type="ARBA" id="ARBA00022729"/>
    </source>
</evidence>
<dbReference type="PROSITE" id="PS51450">
    <property type="entry name" value="LRR"/>
    <property type="match status" value="1"/>
</dbReference>
<dbReference type="InterPro" id="IPR032675">
    <property type="entry name" value="LRR_dom_sf"/>
</dbReference>
<protein>
    <submittedName>
        <fullName evidence="7">Receptor like protein 44</fullName>
    </submittedName>
</protein>
<evidence type="ECO:0000256" key="5">
    <source>
        <dbReference type="ARBA" id="ARBA00023136"/>
    </source>
</evidence>
<evidence type="ECO:0000256" key="1">
    <source>
        <dbReference type="ARBA" id="ARBA00004370"/>
    </source>
</evidence>
<name>A0A2U1N6R9_ARTAN</name>
<feature type="signal peptide" evidence="6">
    <location>
        <begin position="1"/>
        <end position="24"/>
    </location>
</feature>
<keyword evidence="4" id="KW-0677">Repeat</keyword>
<keyword evidence="3 6" id="KW-0732">Signal</keyword>
<dbReference type="FunFam" id="3.80.10.10:FF:000400">
    <property type="entry name" value="Nuclear pore complex protein NUP107"/>
    <property type="match status" value="1"/>
</dbReference>
<evidence type="ECO:0000313" key="7">
    <source>
        <dbReference type="EMBL" id="PWA69154.1"/>
    </source>
</evidence>
<gene>
    <name evidence="7" type="ORF">CTI12_AA300270</name>
</gene>
<evidence type="ECO:0000256" key="4">
    <source>
        <dbReference type="ARBA" id="ARBA00022737"/>
    </source>
</evidence>
<dbReference type="Proteomes" id="UP000245207">
    <property type="component" value="Unassembled WGS sequence"/>
</dbReference>
<dbReference type="AlphaFoldDB" id="A0A2U1N6R9"/>
<dbReference type="GO" id="GO:0016020">
    <property type="term" value="C:membrane"/>
    <property type="evidence" value="ECO:0007669"/>
    <property type="project" value="UniProtKB-SubCell"/>
</dbReference>
<dbReference type="PANTHER" id="PTHR47988">
    <property type="entry name" value="SOMATIC EMBRYOGENESIS RECEPTOR KINASE 1"/>
    <property type="match status" value="1"/>
</dbReference>
<dbReference type="SUPFAM" id="SSF52058">
    <property type="entry name" value="L domain-like"/>
    <property type="match status" value="1"/>
</dbReference>
<dbReference type="Gene3D" id="3.80.10.10">
    <property type="entry name" value="Ribonuclease Inhibitor"/>
    <property type="match status" value="1"/>
</dbReference>
<dbReference type="InterPro" id="IPR001611">
    <property type="entry name" value="Leu-rich_rpt"/>
</dbReference>
<organism evidence="7 8">
    <name type="scientific">Artemisia annua</name>
    <name type="common">Sweet wormwood</name>
    <dbReference type="NCBI Taxonomy" id="35608"/>
    <lineage>
        <taxon>Eukaryota</taxon>
        <taxon>Viridiplantae</taxon>
        <taxon>Streptophyta</taxon>
        <taxon>Embryophyta</taxon>
        <taxon>Tracheophyta</taxon>
        <taxon>Spermatophyta</taxon>
        <taxon>Magnoliopsida</taxon>
        <taxon>eudicotyledons</taxon>
        <taxon>Gunneridae</taxon>
        <taxon>Pentapetalae</taxon>
        <taxon>asterids</taxon>
        <taxon>campanulids</taxon>
        <taxon>Asterales</taxon>
        <taxon>Asteraceae</taxon>
        <taxon>Asteroideae</taxon>
        <taxon>Anthemideae</taxon>
        <taxon>Artemisiinae</taxon>
        <taxon>Artemisia</taxon>
    </lineage>
</organism>
<evidence type="ECO:0000256" key="2">
    <source>
        <dbReference type="ARBA" id="ARBA00022614"/>
    </source>
</evidence>
<dbReference type="Pfam" id="PF00560">
    <property type="entry name" value="LRR_1"/>
    <property type="match status" value="4"/>
</dbReference>
<evidence type="ECO:0000313" key="8">
    <source>
        <dbReference type="Proteomes" id="UP000245207"/>
    </source>
</evidence>
<keyword evidence="7" id="KW-0675">Receptor</keyword>
<keyword evidence="2" id="KW-0433">Leucine-rich repeat</keyword>
<comment type="subcellular location">
    <subcellularLocation>
        <location evidence="1">Membrane</location>
    </subcellularLocation>
</comment>
<evidence type="ECO:0000256" key="6">
    <source>
        <dbReference type="SAM" id="SignalP"/>
    </source>
</evidence>
<comment type="caution">
    <text evidence="7">The sequence shown here is derived from an EMBL/GenBank/DDBJ whole genome shotgun (WGS) entry which is preliminary data.</text>
</comment>
<reference evidence="7 8" key="1">
    <citation type="journal article" date="2018" name="Mol. Plant">
        <title>The genome of Artemisia annua provides insight into the evolution of Asteraceae family and artemisinin biosynthesis.</title>
        <authorList>
            <person name="Shen Q."/>
            <person name="Zhang L."/>
            <person name="Liao Z."/>
            <person name="Wang S."/>
            <person name="Yan T."/>
            <person name="Shi P."/>
            <person name="Liu M."/>
            <person name="Fu X."/>
            <person name="Pan Q."/>
            <person name="Wang Y."/>
            <person name="Lv Z."/>
            <person name="Lu X."/>
            <person name="Zhang F."/>
            <person name="Jiang W."/>
            <person name="Ma Y."/>
            <person name="Chen M."/>
            <person name="Hao X."/>
            <person name="Li L."/>
            <person name="Tang Y."/>
            <person name="Lv G."/>
            <person name="Zhou Y."/>
            <person name="Sun X."/>
            <person name="Brodelius P.E."/>
            <person name="Rose J.K.C."/>
            <person name="Tang K."/>
        </authorList>
    </citation>
    <scope>NUCLEOTIDE SEQUENCE [LARGE SCALE GENOMIC DNA]</scope>
    <source>
        <strain evidence="8">cv. Huhao1</strain>
        <tissue evidence="7">Leaf</tissue>
    </source>
</reference>
<proteinExistence type="predicted"/>
<keyword evidence="5" id="KW-0472">Membrane</keyword>
<sequence length="315" mass="35290">MRFTKLKLIISLLICSIFLPPSSPDPNDESCLTNLFNSIQDPDHNLQNWTKPTFQNPCSGFLSNLVGATCNNGRIYKLSLINLNLHGTISPFISNCTNLQSLDLSNNSLTGIIPPDLRLLVNLAVLNLSSNHLSGDIPPTVANCIYLNVIDLHENELTGTIPFQFGSLMRLSVFDVSNNKLTGLIPASLGNRTGNLNRFNLSWFRMFRYLEVTYRFNFRERLRGSTCEQSLSKLDLPSRNGLMLLTFGKFRSSEINILEYLIELGTVEIMAARIPTKVIGYVEEQVPSLTMKHDSDLSRKLNGFCLCVVRLERGG</sequence>
<keyword evidence="8" id="KW-1185">Reference proteome</keyword>
<dbReference type="EMBL" id="PKPP01003496">
    <property type="protein sequence ID" value="PWA69154.1"/>
    <property type="molecule type" value="Genomic_DNA"/>
</dbReference>
<dbReference type="OrthoDB" id="676979at2759"/>
<dbReference type="STRING" id="35608.A0A2U1N6R9"/>
<dbReference type="PRINTS" id="PR00019">
    <property type="entry name" value="LEURICHRPT"/>
</dbReference>
<feature type="chain" id="PRO_5015582600" evidence="6">
    <location>
        <begin position="25"/>
        <end position="315"/>
    </location>
</feature>
<accession>A0A2U1N6R9</accession>